<feature type="transmembrane region" description="Helical" evidence="7">
    <location>
        <begin position="57"/>
        <end position="79"/>
    </location>
</feature>
<feature type="region of interest" description="Disordered" evidence="6">
    <location>
        <begin position="181"/>
        <end position="260"/>
    </location>
</feature>
<keyword evidence="10" id="KW-1185">Reference proteome</keyword>
<accession>A0A939LW40</accession>
<evidence type="ECO:0000256" key="1">
    <source>
        <dbReference type="ARBA" id="ARBA00004162"/>
    </source>
</evidence>
<evidence type="ECO:0000256" key="3">
    <source>
        <dbReference type="ARBA" id="ARBA00022692"/>
    </source>
</evidence>
<dbReference type="AlphaFoldDB" id="A0A939LW40"/>
<feature type="transmembrane region" description="Helical" evidence="7">
    <location>
        <begin position="300"/>
        <end position="319"/>
    </location>
</feature>
<feature type="domain" description="Phage shock protein PspC N-terminal" evidence="8">
    <location>
        <begin position="31"/>
        <end position="82"/>
    </location>
</feature>
<evidence type="ECO:0000256" key="4">
    <source>
        <dbReference type="ARBA" id="ARBA00022989"/>
    </source>
</evidence>
<protein>
    <submittedName>
        <fullName evidence="9">PspC domain-containing protein</fullName>
    </submittedName>
</protein>
<sequence length="531" mass="55520">MNTTPESERQGVPSSGGSFFTWLRGLGIVRGSDRWFAGVAGGIAAKAGIDPLIVRGVFVVLTLLGGPGLLLYLVGWLLLPDETGRIHTEEIIRGRASSGMIITAAVVAGVIIIPLFVGLVFGGAPFAGTPGFWGWDLWSAMGVPLWLMRTVGWLFWIAVLVAAFFLVRHLVLQHGRERRENSAGDACAPGGQGAQSATARDPSRMDSSPSDSAAPAGERPATAAFSAQRTASGRSSTERPFEERAGEWAARTSERAEEWGRSFGERASRWGEEVGQQADEWSARYAEHHDAHRMGTAQTVLSLAFALLAGGAAAIWVGFEAASAGGRIDSGAAPALVAGLTASVAVLALSLIIVGIRGRHTGWVGFLAACGVFALLATVVLPGGTRFQPFGTMQVDGRTATGAVLIAGSADIDLRDLDERGPDSDIVIWQLAGDTSVRLPDDTPVDLDVRVLAGRIDDHGARPADAAAGAFLGRTVSVGAPGKRESAIADDGIGTVTVYLLAGGVDVTGGQRAGDEPADQNTRTRERETQR</sequence>
<keyword evidence="5 7" id="KW-0472">Membrane</keyword>
<feature type="transmembrane region" description="Helical" evidence="7">
    <location>
        <begin position="331"/>
        <end position="356"/>
    </location>
</feature>
<feature type="transmembrane region" description="Helical" evidence="7">
    <location>
        <begin position="363"/>
        <end position="384"/>
    </location>
</feature>
<dbReference type="PANTHER" id="PTHR33885">
    <property type="entry name" value="PHAGE SHOCK PROTEIN C"/>
    <property type="match status" value="1"/>
</dbReference>
<dbReference type="GO" id="GO:0005886">
    <property type="term" value="C:plasma membrane"/>
    <property type="evidence" value="ECO:0007669"/>
    <property type="project" value="UniProtKB-SubCell"/>
</dbReference>
<feature type="transmembrane region" description="Helical" evidence="7">
    <location>
        <begin position="100"/>
        <end position="126"/>
    </location>
</feature>
<keyword evidence="4 7" id="KW-1133">Transmembrane helix</keyword>
<gene>
    <name evidence="9" type="ORF">J4H91_09295</name>
</gene>
<dbReference type="PANTHER" id="PTHR33885:SF3">
    <property type="entry name" value="PHAGE SHOCK PROTEIN C"/>
    <property type="match status" value="1"/>
</dbReference>
<feature type="compositionally biased region" description="Basic and acidic residues" evidence="6">
    <location>
        <begin position="236"/>
        <end position="260"/>
    </location>
</feature>
<feature type="region of interest" description="Disordered" evidence="6">
    <location>
        <begin position="508"/>
        <end position="531"/>
    </location>
</feature>
<name>A0A939LW40_9MICO</name>
<feature type="compositionally biased region" description="Basic and acidic residues" evidence="6">
    <location>
        <begin position="522"/>
        <end position="531"/>
    </location>
</feature>
<comment type="caution">
    <text evidence="9">The sequence shown here is derived from an EMBL/GenBank/DDBJ whole genome shotgun (WGS) entry which is preliminary data.</text>
</comment>
<dbReference type="Proteomes" id="UP000664398">
    <property type="component" value="Unassembled WGS sequence"/>
</dbReference>
<dbReference type="InterPro" id="IPR052027">
    <property type="entry name" value="PspC"/>
</dbReference>
<evidence type="ECO:0000256" key="2">
    <source>
        <dbReference type="ARBA" id="ARBA00022475"/>
    </source>
</evidence>
<evidence type="ECO:0000256" key="7">
    <source>
        <dbReference type="SAM" id="Phobius"/>
    </source>
</evidence>
<evidence type="ECO:0000313" key="10">
    <source>
        <dbReference type="Proteomes" id="UP000664398"/>
    </source>
</evidence>
<evidence type="ECO:0000256" key="5">
    <source>
        <dbReference type="ARBA" id="ARBA00023136"/>
    </source>
</evidence>
<dbReference type="RefSeq" id="WP_208045983.1">
    <property type="nucleotide sequence ID" value="NZ_JAGDYL010000014.1"/>
</dbReference>
<feature type="compositionally biased region" description="Low complexity" evidence="6">
    <location>
        <begin position="205"/>
        <end position="224"/>
    </location>
</feature>
<dbReference type="EMBL" id="JAGDYL010000014">
    <property type="protein sequence ID" value="MBO1805512.1"/>
    <property type="molecule type" value="Genomic_DNA"/>
</dbReference>
<reference evidence="9" key="1">
    <citation type="submission" date="2021-03" db="EMBL/GenBank/DDBJ databases">
        <title>Leucobacter chromiisoli sp. nov., isolated from chromium-containing soil of chemical plant.</title>
        <authorList>
            <person name="Xu Z."/>
        </authorList>
    </citation>
    <scope>NUCLEOTIDE SEQUENCE</scope>
    <source>
        <strain evidence="9">A2</strain>
    </source>
</reference>
<evidence type="ECO:0000313" key="9">
    <source>
        <dbReference type="EMBL" id="MBO1805512.1"/>
    </source>
</evidence>
<evidence type="ECO:0000256" key="6">
    <source>
        <dbReference type="SAM" id="MobiDB-lite"/>
    </source>
</evidence>
<dbReference type="Pfam" id="PF04024">
    <property type="entry name" value="PspC"/>
    <property type="match status" value="1"/>
</dbReference>
<keyword evidence="2" id="KW-1003">Cell membrane</keyword>
<keyword evidence="3 7" id="KW-0812">Transmembrane</keyword>
<proteinExistence type="predicted"/>
<feature type="compositionally biased region" description="Polar residues" evidence="6">
    <location>
        <begin position="225"/>
        <end position="235"/>
    </location>
</feature>
<feature type="transmembrane region" description="Helical" evidence="7">
    <location>
        <begin position="146"/>
        <end position="171"/>
    </location>
</feature>
<comment type="subcellular location">
    <subcellularLocation>
        <location evidence="1">Cell membrane</location>
        <topology evidence="1">Single-pass membrane protein</topology>
    </subcellularLocation>
</comment>
<organism evidence="9 10">
    <name type="scientific">Leucobacter ruminantium</name>
    <dbReference type="NCBI Taxonomy" id="1289170"/>
    <lineage>
        <taxon>Bacteria</taxon>
        <taxon>Bacillati</taxon>
        <taxon>Actinomycetota</taxon>
        <taxon>Actinomycetes</taxon>
        <taxon>Micrococcales</taxon>
        <taxon>Microbacteriaceae</taxon>
        <taxon>Leucobacter</taxon>
    </lineage>
</organism>
<dbReference type="InterPro" id="IPR007168">
    <property type="entry name" value="Phageshock_PspC_N"/>
</dbReference>
<evidence type="ECO:0000259" key="8">
    <source>
        <dbReference type="Pfam" id="PF04024"/>
    </source>
</evidence>